<evidence type="ECO:0000256" key="2">
    <source>
        <dbReference type="ARBA" id="ARBA00007928"/>
    </source>
</evidence>
<sequence>MSLDLWLVYCAAAIGLSLTPGPNGLLSLTHGVRFGVRRTVFTALGGVAGFTLLIGASLAGLGALLAASEQAFTAAKWVGAGYLVYLGIRTWQAPAIALVPQGGGGAPGDFGPRRLFSEGFLVAVSNPKALIFFAAFLPQFMEPGASWAMQLAVMGGTFAVVEFVYELMLAGLAQRIAPWLARNGRWFNRITGLTFVGIGGMLAATERH</sequence>
<evidence type="ECO:0000256" key="7">
    <source>
        <dbReference type="SAM" id="Phobius"/>
    </source>
</evidence>
<comment type="caution">
    <text evidence="8">The sequence shown here is derived from an EMBL/GenBank/DDBJ whole genome shotgun (WGS) entry which is preliminary data.</text>
</comment>
<dbReference type="Pfam" id="PF01810">
    <property type="entry name" value="LysE"/>
    <property type="match status" value="1"/>
</dbReference>
<evidence type="ECO:0000256" key="3">
    <source>
        <dbReference type="ARBA" id="ARBA00022475"/>
    </source>
</evidence>
<evidence type="ECO:0000256" key="4">
    <source>
        <dbReference type="ARBA" id="ARBA00022692"/>
    </source>
</evidence>
<dbReference type="GO" id="GO:0005886">
    <property type="term" value="C:plasma membrane"/>
    <property type="evidence" value="ECO:0007669"/>
    <property type="project" value="UniProtKB-SubCell"/>
</dbReference>
<feature type="transmembrane region" description="Helical" evidence="7">
    <location>
        <begin position="6"/>
        <end position="28"/>
    </location>
</feature>
<comment type="similarity">
    <text evidence="2">Belongs to the Rht family.</text>
</comment>
<feature type="transmembrane region" description="Helical" evidence="7">
    <location>
        <begin position="186"/>
        <end position="205"/>
    </location>
</feature>
<protein>
    <submittedName>
        <fullName evidence="8">LysE family translocator</fullName>
    </submittedName>
</protein>
<accession>A0A5C8NUI1</accession>
<dbReference type="InterPro" id="IPR001123">
    <property type="entry name" value="LeuE-type"/>
</dbReference>
<reference evidence="8 9" key="1">
    <citation type="submission" date="2019-06" db="EMBL/GenBank/DDBJ databases">
        <title>Quisquiliibacterium sp. nov., isolated from a maize field.</title>
        <authorList>
            <person name="Lin S.-Y."/>
            <person name="Tsai C.-F."/>
            <person name="Young C.-C."/>
        </authorList>
    </citation>
    <scope>NUCLEOTIDE SEQUENCE [LARGE SCALE GENOMIC DNA]</scope>
    <source>
        <strain evidence="8 9">CC-CFT501</strain>
    </source>
</reference>
<dbReference type="AlphaFoldDB" id="A0A5C8NUI1"/>
<feature type="transmembrane region" description="Helical" evidence="7">
    <location>
        <begin position="40"/>
        <end position="67"/>
    </location>
</feature>
<keyword evidence="6 7" id="KW-0472">Membrane</keyword>
<feature type="transmembrane region" description="Helical" evidence="7">
    <location>
        <begin position="79"/>
        <end position="99"/>
    </location>
</feature>
<evidence type="ECO:0000313" key="9">
    <source>
        <dbReference type="Proteomes" id="UP000321548"/>
    </source>
</evidence>
<feature type="transmembrane region" description="Helical" evidence="7">
    <location>
        <begin position="147"/>
        <end position="165"/>
    </location>
</feature>
<comment type="subcellular location">
    <subcellularLocation>
        <location evidence="1">Cell membrane</location>
        <topology evidence="1">Multi-pass membrane protein</topology>
    </subcellularLocation>
</comment>
<dbReference type="OrthoDB" id="9804822at2"/>
<organism evidence="8 9">
    <name type="scientific">Zeimonas arvi</name>
    <dbReference type="NCBI Taxonomy" id="2498847"/>
    <lineage>
        <taxon>Bacteria</taxon>
        <taxon>Pseudomonadati</taxon>
        <taxon>Pseudomonadota</taxon>
        <taxon>Betaproteobacteria</taxon>
        <taxon>Burkholderiales</taxon>
        <taxon>Burkholderiaceae</taxon>
        <taxon>Zeimonas</taxon>
    </lineage>
</organism>
<keyword evidence="5 7" id="KW-1133">Transmembrane helix</keyword>
<feature type="transmembrane region" description="Helical" evidence="7">
    <location>
        <begin position="120"/>
        <end position="141"/>
    </location>
</feature>
<name>A0A5C8NUI1_9BURK</name>
<gene>
    <name evidence="8" type="ORF">FHP08_13890</name>
</gene>
<dbReference type="Proteomes" id="UP000321548">
    <property type="component" value="Unassembled WGS sequence"/>
</dbReference>
<evidence type="ECO:0000313" key="8">
    <source>
        <dbReference type="EMBL" id="TXL64818.1"/>
    </source>
</evidence>
<evidence type="ECO:0000256" key="1">
    <source>
        <dbReference type="ARBA" id="ARBA00004651"/>
    </source>
</evidence>
<dbReference type="EMBL" id="VDUY01000005">
    <property type="protein sequence ID" value="TXL64818.1"/>
    <property type="molecule type" value="Genomic_DNA"/>
</dbReference>
<dbReference type="RefSeq" id="WP_147705068.1">
    <property type="nucleotide sequence ID" value="NZ_VDUY01000005.1"/>
</dbReference>
<dbReference type="GO" id="GO:0042970">
    <property type="term" value="F:homoserine transmembrane transporter activity"/>
    <property type="evidence" value="ECO:0007669"/>
    <property type="project" value="TreeGrafter"/>
</dbReference>
<dbReference type="PANTHER" id="PTHR30086:SF14">
    <property type="entry name" value="HOMOSERINE_HOMOSERINE LACTONE EFFLUX PROTEIN"/>
    <property type="match status" value="1"/>
</dbReference>
<keyword evidence="9" id="KW-1185">Reference proteome</keyword>
<proteinExistence type="inferred from homology"/>
<dbReference type="PANTHER" id="PTHR30086">
    <property type="entry name" value="ARGININE EXPORTER PROTEIN ARGO"/>
    <property type="match status" value="1"/>
</dbReference>
<keyword evidence="3" id="KW-1003">Cell membrane</keyword>
<evidence type="ECO:0000256" key="6">
    <source>
        <dbReference type="ARBA" id="ARBA00023136"/>
    </source>
</evidence>
<keyword evidence="4 7" id="KW-0812">Transmembrane</keyword>
<evidence type="ECO:0000256" key="5">
    <source>
        <dbReference type="ARBA" id="ARBA00022989"/>
    </source>
</evidence>
<dbReference type="PIRSF" id="PIRSF006324">
    <property type="entry name" value="LeuE"/>
    <property type="match status" value="1"/>
</dbReference>